<evidence type="ECO:0000313" key="1">
    <source>
        <dbReference type="EMBL" id="KZT24736.1"/>
    </source>
</evidence>
<dbReference type="InParanoid" id="A0A165S6H9"/>
<dbReference type="InterPro" id="IPR012337">
    <property type="entry name" value="RNaseH-like_sf"/>
</dbReference>
<name>A0A165S6H9_9AGAM</name>
<dbReference type="AlphaFoldDB" id="A0A165S6H9"/>
<dbReference type="SUPFAM" id="SSF53098">
    <property type="entry name" value="Ribonuclease H-like"/>
    <property type="match status" value="1"/>
</dbReference>
<dbReference type="OrthoDB" id="2790258at2759"/>
<dbReference type="Proteomes" id="UP000076761">
    <property type="component" value="Unassembled WGS sequence"/>
</dbReference>
<feature type="non-terminal residue" evidence="1">
    <location>
        <position position="1"/>
    </location>
</feature>
<evidence type="ECO:0000313" key="2">
    <source>
        <dbReference type="Proteomes" id="UP000076761"/>
    </source>
</evidence>
<reference evidence="1 2" key="1">
    <citation type="journal article" date="2016" name="Mol. Biol. Evol.">
        <title>Comparative Genomics of Early-Diverging Mushroom-Forming Fungi Provides Insights into the Origins of Lignocellulose Decay Capabilities.</title>
        <authorList>
            <person name="Nagy L.G."/>
            <person name="Riley R."/>
            <person name="Tritt A."/>
            <person name="Adam C."/>
            <person name="Daum C."/>
            <person name="Floudas D."/>
            <person name="Sun H."/>
            <person name="Yadav J.S."/>
            <person name="Pangilinan J."/>
            <person name="Larsson K.H."/>
            <person name="Matsuura K."/>
            <person name="Barry K."/>
            <person name="Labutti K."/>
            <person name="Kuo R."/>
            <person name="Ohm R.A."/>
            <person name="Bhattacharya S.S."/>
            <person name="Shirouzu T."/>
            <person name="Yoshinaga Y."/>
            <person name="Martin F.M."/>
            <person name="Grigoriev I.V."/>
            <person name="Hibbett D.S."/>
        </authorList>
    </citation>
    <scope>NUCLEOTIDE SEQUENCE [LARGE SCALE GENOMIC DNA]</scope>
    <source>
        <strain evidence="1 2">HHB14362 ss-1</strain>
    </source>
</reference>
<sequence length="215" mass="24458">CFPHVVNLVCQAVVKAIMSLDYGDDCDCTEGNHRALPSFLDVLDKDRVETLWSLICVVCCSLNKVVQALHKNDLQLLHDVKMRWSSMLLMIERATLLWQAIAEFLHHEDFAELRKFELSGPDWTALEHFMEILHMSDFIYSVTFTPTLGDAIPTFKSLLCRWEAHAHSTSEVASVVQKGIDKLSLYYELTDPDKAPVYALAVCECSNIAMGYDYH</sequence>
<proteinExistence type="predicted"/>
<dbReference type="EMBL" id="KV425576">
    <property type="protein sequence ID" value="KZT24736.1"/>
    <property type="molecule type" value="Genomic_DNA"/>
</dbReference>
<organism evidence="1 2">
    <name type="scientific">Neolentinus lepideus HHB14362 ss-1</name>
    <dbReference type="NCBI Taxonomy" id="1314782"/>
    <lineage>
        <taxon>Eukaryota</taxon>
        <taxon>Fungi</taxon>
        <taxon>Dikarya</taxon>
        <taxon>Basidiomycota</taxon>
        <taxon>Agaricomycotina</taxon>
        <taxon>Agaricomycetes</taxon>
        <taxon>Gloeophyllales</taxon>
        <taxon>Gloeophyllaceae</taxon>
        <taxon>Neolentinus</taxon>
    </lineage>
</organism>
<evidence type="ECO:0008006" key="3">
    <source>
        <dbReference type="Google" id="ProtNLM"/>
    </source>
</evidence>
<accession>A0A165S6H9</accession>
<keyword evidence="2" id="KW-1185">Reference proteome</keyword>
<gene>
    <name evidence="1" type="ORF">NEOLEDRAFT_1066929</name>
</gene>
<protein>
    <recommendedName>
        <fullName evidence="3">hAT-like transposase RNase-H fold domain-containing protein</fullName>
    </recommendedName>
</protein>